<dbReference type="Pfam" id="PF04389">
    <property type="entry name" value="Peptidase_M28"/>
    <property type="match status" value="1"/>
</dbReference>
<dbReference type="EMBL" id="QUAH01000007">
    <property type="protein sequence ID" value="RFT15670.1"/>
    <property type="molecule type" value="Genomic_DNA"/>
</dbReference>
<keyword evidence="1" id="KW-0732">Signal</keyword>
<dbReference type="PANTHER" id="PTHR12147:SF26">
    <property type="entry name" value="PEPTIDASE M28 DOMAIN-CONTAINING PROTEIN"/>
    <property type="match status" value="1"/>
</dbReference>
<dbReference type="Proteomes" id="UP000257323">
    <property type="component" value="Unassembled WGS sequence"/>
</dbReference>
<feature type="signal peptide" evidence="1">
    <location>
        <begin position="1"/>
        <end position="23"/>
    </location>
</feature>
<proteinExistence type="predicted"/>
<name>A0A3E2BLQ1_9BACT</name>
<reference evidence="3 4" key="1">
    <citation type="submission" date="2018-08" db="EMBL/GenBank/DDBJ databases">
        <title>Genome analysis of the thermophilic bacterium of the candidate phylum Aminicenantes from deep subsurface aquifer revealed its physiology and ecological role.</title>
        <authorList>
            <person name="Kadnikov V.V."/>
            <person name="Mardanov A.V."/>
            <person name="Beletsky A.V."/>
            <person name="Karnachuk O.V."/>
            <person name="Ravin N.V."/>
        </authorList>
    </citation>
    <scope>NUCLEOTIDE SEQUENCE [LARGE SCALE GENOMIC DNA]</scope>
    <source>
        <strain evidence="3">BY38</strain>
    </source>
</reference>
<keyword evidence="3" id="KW-0031">Aminopeptidase</keyword>
<feature type="domain" description="Peptidase M28" evidence="2">
    <location>
        <begin position="387"/>
        <end position="605"/>
    </location>
</feature>
<evidence type="ECO:0000313" key="3">
    <source>
        <dbReference type="EMBL" id="RFT15670.1"/>
    </source>
</evidence>
<dbReference type="GO" id="GO:0006508">
    <property type="term" value="P:proteolysis"/>
    <property type="evidence" value="ECO:0007669"/>
    <property type="project" value="InterPro"/>
</dbReference>
<evidence type="ECO:0000256" key="1">
    <source>
        <dbReference type="SAM" id="SignalP"/>
    </source>
</evidence>
<dbReference type="PANTHER" id="PTHR12147">
    <property type="entry name" value="METALLOPEPTIDASE M28 FAMILY MEMBER"/>
    <property type="match status" value="1"/>
</dbReference>
<dbReference type="AlphaFoldDB" id="A0A3E2BLQ1"/>
<dbReference type="GO" id="GO:0004177">
    <property type="term" value="F:aminopeptidase activity"/>
    <property type="evidence" value="ECO:0007669"/>
    <property type="project" value="UniProtKB-KW"/>
</dbReference>
<feature type="chain" id="PRO_5017795673" evidence="1">
    <location>
        <begin position="24"/>
        <end position="618"/>
    </location>
</feature>
<dbReference type="SUPFAM" id="SSF53187">
    <property type="entry name" value="Zn-dependent exopeptidases"/>
    <property type="match status" value="1"/>
</dbReference>
<dbReference type="InterPro" id="IPR007484">
    <property type="entry name" value="Peptidase_M28"/>
</dbReference>
<dbReference type="Gene3D" id="3.40.630.10">
    <property type="entry name" value="Zn peptidases"/>
    <property type="match status" value="1"/>
</dbReference>
<dbReference type="Gene3D" id="3.50.30.30">
    <property type="match status" value="1"/>
</dbReference>
<evidence type="ECO:0000259" key="2">
    <source>
        <dbReference type="Pfam" id="PF04389"/>
    </source>
</evidence>
<dbReference type="GO" id="GO:0008235">
    <property type="term" value="F:metalloexopeptidase activity"/>
    <property type="evidence" value="ECO:0007669"/>
    <property type="project" value="InterPro"/>
</dbReference>
<sequence>MRKRLLPILLVAAVLLAFSFSLAQMPPQQQMKPEEVKRALNLVSKTEPVPEKYKVGFESITPRDTLSMLNYLASDWMEGRDTASRGYAMAADYVVSLFKMWGVKPGGDLPRADVNIARAMAGQSSRQAMSMERSYFQEFTLKEITDSRASVKVEVTRAGFTKARTFESGVDFMSTLSSDEDLSGPVVFAGYGIKEPAAGWDELKGLNLKDKIVLVLSEAPGKDDPKSPFNKTKELKEKYFPQAQAMQMMFMRRGGRGFNKLEEIYKQSPAAVLVVQNTGKDTDIYNMLTAAQNRRPNDERPIINRPRSRMVIPGSRDTMAGMMGGSNVPTLTITREMANLILENSGKTIDELKQAIESTYKPASRELPGVRVSLNSTVKANLVRAMNVIGYIEGSDPKLKDEYFVLGAHFDHLGAWEDYIFNGSDDNASGSVGVIAIARAMALNPVKPKRSIVFCLWTGEEKGLLGSRYYVQNPTFPMEKTVGYLNYDMISRAFDEQTFARYANMFKVQGVEDLVKQIRPAYFVTVNATKDSGFYEIQQEMNKYVGLDLFIREPELGQGGGGSDHSSFAAVKKPYVYYMTAMHPDYHLTGDSPDKASGELLSRVIRLGYLSVFAFSDK</sequence>
<organism evidence="3 4">
    <name type="scientific">Candidatus Saccharicenans subterraneus</name>
    <dbReference type="NCBI Taxonomy" id="2508984"/>
    <lineage>
        <taxon>Bacteria</taxon>
        <taxon>Candidatus Aminicenantota</taxon>
        <taxon>Candidatus Aminicenantia</taxon>
        <taxon>Candidatus Aminicenantales</taxon>
        <taxon>Candidatus Saccharicenantaceae</taxon>
        <taxon>Candidatus Saccharicenans</taxon>
    </lineage>
</organism>
<keyword evidence="3" id="KW-0378">Hydrolase</keyword>
<comment type="caution">
    <text evidence="3">The sequence shown here is derived from an EMBL/GenBank/DDBJ whole genome shotgun (WGS) entry which is preliminary data.</text>
</comment>
<accession>A0A3E2BLQ1</accession>
<keyword evidence="3" id="KW-0645">Protease</keyword>
<dbReference type="InterPro" id="IPR045175">
    <property type="entry name" value="M28_fam"/>
</dbReference>
<protein>
    <submittedName>
        <fullName evidence="3">Aminopeptidase Y</fullName>
    </submittedName>
</protein>
<gene>
    <name evidence="3" type="ORF">OP8BY_0045</name>
</gene>
<evidence type="ECO:0000313" key="4">
    <source>
        <dbReference type="Proteomes" id="UP000257323"/>
    </source>
</evidence>